<protein>
    <recommendedName>
        <fullName evidence="5">Fibroin-3 related protein</fullName>
    </recommendedName>
</protein>
<evidence type="ECO:0000256" key="2">
    <source>
        <dbReference type="SAM" id="Phobius"/>
    </source>
</evidence>
<keyword evidence="4" id="KW-1185">Reference proteome</keyword>
<proteinExistence type="predicted"/>
<keyword evidence="2" id="KW-0472">Membrane</keyword>
<reference evidence="3" key="1">
    <citation type="journal article" date="2020" name="Stud. Mycol.">
        <title>101 Dothideomycetes genomes: a test case for predicting lifestyles and emergence of pathogens.</title>
        <authorList>
            <person name="Haridas S."/>
            <person name="Albert R."/>
            <person name="Binder M."/>
            <person name="Bloem J."/>
            <person name="Labutti K."/>
            <person name="Salamov A."/>
            <person name="Andreopoulos B."/>
            <person name="Baker S."/>
            <person name="Barry K."/>
            <person name="Bills G."/>
            <person name="Bluhm B."/>
            <person name="Cannon C."/>
            <person name="Castanera R."/>
            <person name="Culley D."/>
            <person name="Daum C."/>
            <person name="Ezra D."/>
            <person name="Gonzalez J."/>
            <person name="Henrissat B."/>
            <person name="Kuo A."/>
            <person name="Liang C."/>
            <person name="Lipzen A."/>
            <person name="Lutzoni F."/>
            <person name="Magnuson J."/>
            <person name="Mondo S."/>
            <person name="Nolan M."/>
            <person name="Ohm R."/>
            <person name="Pangilinan J."/>
            <person name="Park H.-J."/>
            <person name="Ramirez L."/>
            <person name="Alfaro M."/>
            <person name="Sun H."/>
            <person name="Tritt A."/>
            <person name="Yoshinaga Y."/>
            <person name="Zwiers L.-H."/>
            <person name="Turgeon B."/>
            <person name="Goodwin S."/>
            <person name="Spatafora J."/>
            <person name="Crous P."/>
            <person name="Grigoriev I."/>
        </authorList>
    </citation>
    <scope>NUCLEOTIDE SEQUENCE</scope>
    <source>
        <strain evidence="3">CBS 101060</strain>
    </source>
</reference>
<feature type="transmembrane region" description="Helical" evidence="2">
    <location>
        <begin position="35"/>
        <end position="56"/>
    </location>
</feature>
<dbReference type="AlphaFoldDB" id="A0A9P4SBW0"/>
<dbReference type="GO" id="GO:0005886">
    <property type="term" value="C:plasma membrane"/>
    <property type="evidence" value="ECO:0007669"/>
    <property type="project" value="TreeGrafter"/>
</dbReference>
<dbReference type="GO" id="GO:0005935">
    <property type="term" value="C:cellular bud neck"/>
    <property type="evidence" value="ECO:0007669"/>
    <property type="project" value="TreeGrafter"/>
</dbReference>
<organism evidence="3 4">
    <name type="scientific">Patellaria atrata CBS 101060</name>
    <dbReference type="NCBI Taxonomy" id="1346257"/>
    <lineage>
        <taxon>Eukaryota</taxon>
        <taxon>Fungi</taxon>
        <taxon>Dikarya</taxon>
        <taxon>Ascomycota</taxon>
        <taxon>Pezizomycotina</taxon>
        <taxon>Dothideomycetes</taxon>
        <taxon>Dothideomycetes incertae sedis</taxon>
        <taxon>Patellariales</taxon>
        <taxon>Patellariaceae</taxon>
        <taxon>Patellaria</taxon>
    </lineage>
</organism>
<evidence type="ECO:0008006" key="5">
    <source>
        <dbReference type="Google" id="ProtNLM"/>
    </source>
</evidence>
<dbReference type="PANTHER" id="PTHR40018:SF1">
    <property type="entry name" value="[PSI+] INDUCTION PROTEIN 2"/>
    <property type="match status" value="1"/>
</dbReference>
<feature type="compositionally biased region" description="Polar residues" evidence="1">
    <location>
        <begin position="223"/>
        <end position="240"/>
    </location>
</feature>
<feature type="region of interest" description="Disordered" evidence="1">
    <location>
        <begin position="189"/>
        <end position="344"/>
    </location>
</feature>
<comment type="caution">
    <text evidence="3">The sequence shown here is derived from an EMBL/GenBank/DDBJ whole genome shotgun (WGS) entry which is preliminary data.</text>
</comment>
<gene>
    <name evidence="3" type="ORF">M501DRAFT_991778</name>
</gene>
<feature type="compositionally biased region" description="Basic and acidic residues" evidence="1">
    <location>
        <begin position="335"/>
        <end position="344"/>
    </location>
</feature>
<accession>A0A9P4SBW0</accession>
<evidence type="ECO:0000256" key="1">
    <source>
        <dbReference type="SAM" id="MobiDB-lite"/>
    </source>
</evidence>
<evidence type="ECO:0000313" key="4">
    <source>
        <dbReference type="Proteomes" id="UP000799429"/>
    </source>
</evidence>
<dbReference type="InterPro" id="IPR037504">
    <property type="entry name" value="PSI_induc_2"/>
</dbReference>
<sequence>MATTFWQRDLASSFDDARDTLSSWDKCMDKNYCKWPVIVGIIIGSLILISVLICIIRCACCGAACCCSCMSCCTSCCPSGGRKHKNHESLPSPAPMPYDGPIDTQYASRAGMPMYGAGFPSSVSTYGSSAPQYAQFDASTNKGGKFNEDALPAMPSWDTATQRKVQVEIEEEEPPRNQEVGIAMKPLDRDGSLHADYGNTHSATSPMLPNAAGAPLRSPVSPYAQTRSQSNDMYTPQSRTSPDDRSTDPYFRQPQQNSYNTYDSPYQINQESGVLTSTGGQRTQSPPRDDYRYASPAPYTDNYRHNQRGFQESAYDNYPPSGYDAYQPPQQVNRRPVDGSWRDI</sequence>
<dbReference type="EMBL" id="MU006094">
    <property type="protein sequence ID" value="KAF2839770.1"/>
    <property type="molecule type" value="Genomic_DNA"/>
</dbReference>
<evidence type="ECO:0000313" key="3">
    <source>
        <dbReference type="EMBL" id="KAF2839770.1"/>
    </source>
</evidence>
<feature type="compositionally biased region" description="Polar residues" evidence="1">
    <location>
        <begin position="253"/>
        <end position="286"/>
    </location>
</feature>
<dbReference type="OrthoDB" id="5401332at2759"/>
<dbReference type="Proteomes" id="UP000799429">
    <property type="component" value="Unassembled WGS sequence"/>
</dbReference>
<keyword evidence="2" id="KW-1133">Transmembrane helix</keyword>
<keyword evidence="2" id="KW-0812">Transmembrane</keyword>
<name>A0A9P4SBW0_9PEZI</name>
<dbReference type="PANTHER" id="PTHR40018">
    <property type="entry name" value="[PSI+] INDUCTION PROTEIN 2"/>
    <property type="match status" value="1"/>
</dbReference>